<dbReference type="EMBL" id="CAJOBQ010000147">
    <property type="protein sequence ID" value="CAF4273823.1"/>
    <property type="molecule type" value="Genomic_DNA"/>
</dbReference>
<proteinExistence type="predicted"/>
<accession>A0A818GED9</accession>
<dbReference type="EMBL" id="CAJNYU010000032">
    <property type="protein sequence ID" value="CAF3322355.1"/>
    <property type="molecule type" value="Genomic_DNA"/>
</dbReference>
<dbReference type="InterPro" id="IPR036179">
    <property type="entry name" value="Ig-like_dom_sf"/>
</dbReference>
<dbReference type="Proteomes" id="UP000663851">
    <property type="component" value="Unassembled WGS sequence"/>
</dbReference>
<evidence type="ECO:0000256" key="2">
    <source>
        <dbReference type="ARBA" id="ARBA00023136"/>
    </source>
</evidence>
<evidence type="ECO:0000313" key="17">
    <source>
        <dbReference type="Proteomes" id="UP000663833"/>
    </source>
</evidence>
<dbReference type="Proteomes" id="UP000663838">
    <property type="component" value="Unassembled WGS sequence"/>
</dbReference>
<dbReference type="Proteomes" id="UP000663872">
    <property type="component" value="Unassembled WGS sequence"/>
</dbReference>
<dbReference type="InterPro" id="IPR007110">
    <property type="entry name" value="Ig-like_dom"/>
</dbReference>
<dbReference type="Proteomes" id="UP000663825">
    <property type="component" value="Unassembled WGS sequence"/>
</dbReference>
<dbReference type="Gene3D" id="2.60.40.10">
    <property type="entry name" value="Immunoglobulins"/>
    <property type="match status" value="2"/>
</dbReference>
<evidence type="ECO:0000259" key="7">
    <source>
        <dbReference type="PROSITE" id="PS50835"/>
    </source>
</evidence>
<evidence type="ECO:0000313" key="16">
    <source>
        <dbReference type="EMBL" id="CAF4716135.1"/>
    </source>
</evidence>
<evidence type="ECO:0000313" key="14">
    <source>
        <dbReference type="EMBL" id="CAF4439311.1"/>
    </source>
</evidence>
<evidence type="ECO:0000256" key="3">
    <source>
        <dbReference type="ARBA" id="ARBA00023157"/>
    </source>
</evidence>
<dbReference type="Proteomes" id="UP000663833">
    <property type="component" value="Unassembled WGS sequence"/>
</dbReference>
<keyword evidence="3" id="KW-1015">Disulfide bond</keyword>
<organism evidence="11 17">
    <name type="scientific">Rotaria socialis</name>
    <dbReference type="NCBI Taxonomy" id="392032"/>
    <lineage>
        <taxon>Eukaryota</taxon>
        <taxon>Metazoa</taxon>
        <taxon>Spiralia</taxon>
        <taxon>Gnathifera</taxon>
        <taxon>Rotifera</taxon>
        <taxon>Eurotatoria</taxon>
        <taxon>Bdelloidea</taxon>
        <taxon>Philodinida</taxon>
        <taxon>Philodinidae</taxon>
        <taxon>Rotaria</taxon>
    </lineage>
</organism>
<gene>
    <name evidence="9" type="ORF">FME351_LOCUS1507</name>
    <name evidence="12" type="ORF">GRG538_LOCUS23426</name>
    <name evidence="14" type="ORF">HFQ381_LOCUS22990</name>
    <name evidence="10" type="ORF">KIK155_LOCUS8188</name>
    <name evidence="11" type="ORF">LUA448_LOCUS24464</name>
    <name evidence="16" type="ORF">QYT958_LOCUS18670</name>
    <name evidence="8" type="ORF">TIS948_LOCUS16968</name>
    <name evidence="15" type="ORF">TOA249_LOCUS8238</name>
    <name evidence="13" type="ORF">TSG867_LOCUS4518</name>
</gene>
<dbReference type="PANTHER" id="PTHR11640:SF158">
    <property type="entry name" value="V-SET AND IMMUNOGLOBULIN DOMAIN-CONTAINING PROTEIN 10-LIKE 2"/>
    <property type="match status" value="1"/>
</dbReference>
<keyword evidence="6" id="KW-0732">Signal</keyword>
<dbReference type="Pfam" id="PF13927">
    <property type="entry name" value="Ig_3"/>
    <property type="match status" value="1"/>
</dbReference>
<evidence type="ECO:0000256" key="4">
    <source>
        <dbReference type="ARBA" id="ARBA00023180"/>
    </source>
</evidence>
<sequence length="399" mass="44887">MLSIVVIIYILLIQQPYQTDQLETIQVALASTVELPCSIGQNIEPTNPAKIIWIRDDRADIVSLDSVITVRDRRLSILTMDSIDREERILRITNVEEQDQGLYRCVRGDITVNEVLLDILMPPRIISHSPEHMRKTIREGHNARFSCTASGRPTPIILWHVNGVLRPATVTTITGKNESILILRNVSRFDSGRVDCSASNTLSTVNRQFLLHVKYKPTVMVPFHLSYFRLYDSVTVTCRACSLPSTTLFDFFRPKQVTPIINGVKDKFDEFINQTCRQLTITLYLSDSSLFGAYVCRARNSIGISHADFAIKELAQSTKYVKHITESRPSTALSSSSIVTTSLAKIKSAEDDDASKRHADYSYITSNTIKTGVLARKNQAYQLSTSLLLILVLFIISQC</sequence>
<reference evidence="11" key="1">
    <citation type="submission" date="2021-02" db="EMBL/GenBank/DDBJ databases">
        <authorList>
            <person name="Nowell W R."/>
        </authorList>
    </citation>
    <scope>NUCLEOTIDE SEQUENCE</scope>
</reference>
<evidence type="ECO:0000313" key="15">
    <source>
        <dbReference type="EMBL" id="CAF4565608.1"/>
    </source>
</evidence>
<dbReference type="Proteomes" id="UP000663865">
    <property type="component" value="Unassembled WGS sequence"/>
</dbReference>
<comment type="subcellular location">
    <subcellularLocation>
        <location evidence="1">Membrane</location>
        <topology evidence="1">Single-pass type I membrane protein</topology>
    </subcellularLocation>
</comment>
<dbReference type="GO" id="GO:0005886">
    <property type="term" value="C:plasma membrane"/>
    <property type="evidence" value="ECO:0007669"/>
    <property type="project" value="TreeGrafter"/>
</dbReference>
<dbReference type="GO" id="GO:0050839">
    <property type="term" value="F:cell adhesion molecule binding"/>
    <property type="evidence" value="ECO:0007669"/>
    <property type="project" value="TreeGrafter"/>
</dbReference>
<evidence type="ECO:0000313" key="11">
    <source>
        <dbReference type="EMBL" id="CAF3488062.1"/>
    </source>
</evidence>
<dbReference type="EMBL" id="CAJOBR010002979">
    <property type="protein sequence ID" value="CAF4716135.1"/>
    <property type="molecule type" value="Genomic_DNA"/>
</dbReference>
<keyword evidence="5" id="KW-0393">Immunoglobulin domain</keyword>
<feature type="domain" description="Ig-like" evidence="7">
    <location>
        <begin position="16"/>
        <end position="105"/>
    </location>
</feature>
<dbReference type="EMBL" id="CAJOBS010000388">
    <property type="protein sequence ID" value="CAF4565608.1"/>
    <property type="molecule type" value="Genomic_DNA"/>
</dbReference>
<name>A0A818GED9_9BILA</name>
<dbReference type="GO" id="GO:0098609">
    <property type="term" value="P:cell-cell adhesion"/>
    <property type="evidence" value="ECO:0007669"/>
    <property type="project" value="TreeGrafter"/>
</dbReference>
<evidence type="ECO:0000313" key="13">
    <source>
        <dbReference type="EMBL" id="CAF4273823.1"/>
    </source>
</evidence>
<dbReference type="InterPro" id="IPR013783">
    <property type="entry name" value="Ig-like_fold"/>
</dbReference>
<dbReference type="EMBL" id="CAJNXB010002871">
    <property type="protein sequence ID" value="CAF3282373.1"/>
    <property type="molecule type" value="Genomic_DNA"/>
</dbReference>
<feature type="chain" id="PRO_5044132456" description="Ig-like domain-containing protein" evidence="6">
    <location>
        <begin position="20"/>
        <end position="399"/>
    </location>
</feature>
<comment type="caution">
    <text evidence="11">The sequence shown here is derived from an EMBL/GenBank/DDBJ whole genome shotgun (WGS) entry which is preliminary data.</text>
</comment>
<dbReference type="PROSITE" id="PS50835">
    <property type="entry name" value="IG_LIKE"/>
    <property type="match status" value="2"/>
</dbReference>
<dbReference type="InterPro" id="IPR003599">
    <property type="entry name" value="Ig_sub"/>
</dbReference>
<dbReference type="EMBL" id="CAJNYV010001075">
    <property type="protein sequence ID" value="CAF3401745.1"/>
    <property type="molecule type" value="Genomic_DNA"/>
</dbReference>
<feature type="signal peptide" evidence="6">
    <location>
        <begin position="1"/>
        <end position="19"/>
    </location>
</feature>
<dbReference type="SMART" id="SM00408">
    <property type="entry name" value="IGc2"/>
    <property type="match status" value="2"/>
</dbReference>
<dbReference type="GO" id="GO:0005911">
    <property type="term" value="C:cell-cell junction"/>
    <property type="evidence" value="ECO:0007669"/>
    <property type="project" value="TreeGrafter"/>
</dbReference>
<dbReference type="Proteomes" id="UP000663869">
    <property type="component" value="Unassembled WGS sequence"/>
</dbReference>
<evidence type="ECO:0000313" key="8">
    <source>
        <dbReference type="EMBL" id="CAF3282373.1"/>
    </source>
</evidence>
<dbReference type="SUPFAM" id="SSF48726">
    <property type="entry name" value="Immunoglobulin"/>
    <property type="match status" value="3"/>
</dbReference>
<dbReference type="PANTHER" id="PTHR11640">
    <property type="entry name" value="NEPHRIN"/>
    <property type="match status" value="1"/>
</dbReference>
<evidence type="ECO:0000313" key="12">
    <source>
        <dbReference type="EMBL" id="CAF3616148.1"/>
    </source>
</evidence>
<dbReference type="EMBL" id="CAJOBO010002235">
    <property type="protein sequence ID" value="CAF4439311.1"/>
    <property type="molecule type" value="Genomic_DNA"/>
</dbReference>
<protein>
    <recommendedName>
        <fullName evidence="7">Ig-like domain-containing protein</fullName>
    </recommendedName>
</protein>
<dbReference type="EMBL" id="CAJNYD010003254">
    <property type="protein sequence ID" value="CAF3488062.1"/>
    <property type="molecule type" value="Genomic_DNA"/>
</dbReference>
<dbReference type="EMBL" id="CAJNYT010003926">
    <property type="protein sequence ID" value="CAF3616148.1"/>
    <property type="molecule type" value="Genomic_DNA"/>
</dbReference>
<dbReference type="Pfam" id="PF07686">
    <property type="entry name" value="V-set"/>
    <property type="match status" value="1"/>
</dbReference>
<evidence type="ECO:0000313" key="9">
    <source>
        <dbReference type="EMBL" id="CAF3322355.1"/>
    </source>
</evidence>
<evidence type="ECO:0000313" key="10">
    <source>
        <dbReference type="EMBL" id="CAF3401745.1"/>
    </source>
</evidence>
<dbReference type="Proteomes" id="UP000663862">
    <property type="component" value="Unassembled WGS sequence"/>
</dbReference>
<feature type="domain" description="Ig-like" evidence="7">
    <location>
        <begin position="123"/>
        <end position="206"/>
    </location>
</feature>
<dbReference type="InterPro" id="IPR051275">
    <property type="entry name" value="Cell_adhesion_signaling"/>
</dbReference>
<keyword evidence="2" id="KW-0472">Membrane</keyword>
<dbReference type="CDD" id="cd00096">
    <property type="entry name" value="Ig"/>
    <property type="match status" value="1"/>
</dbReference>
<evidence type="ECO:0000256" key="1">
    <source>
        <dbReference type="ARBA" id="ARBA00004479"/>
    </source>
</evidence>
<dbReference type="OrthoDB" id="10012075at2759"/>
<dbReference type="SMART" id="SM00409">
    <property type="entry name" value="IG"/>
    <property type="match status" value="2"/>
</dbReference>
<dbReference type="InterPro" id="IPR003598">
    <property type="entry name" value="Ig_sub2"/>
</dbReference>
<keyword evidence="4" id="KW-0325">Glycoprotein</keyword>
<dbReference type="AlphaFoldDB" id="A0A818GED9"/>
<evidence type="ECO:0000256" key="6">
    <source>
        <dbReference type="SAM" id="SignalP"/>
    </source>
</evidence>
<evidence type="ECO:0000256" key="5">
    <source>
        <dbReference type="ARBA" id="ARBA00023319"/>
    </source>
</evidence>
<dbReference type="InterPro" id="IPR013106">
    <property type="entry name" value="Ig_V-set"/>
</dbReference>
<dbReference type="Proteomes" id="UP000663848">
    <property type="component" value="Unassembled WGS sequence"/>
</dbReference>